<feature type="binding site" evidence="12">
    <location>
        <position position="25"/>
    </location>
    <ligand>
        <name>8-oxo-dGTP</name>
        <dbReference type="ChEBI" id="CHEBI:77896"/>
    </ligand>
</feature>
<evidence type="ECO:0000256" key="11">
    <source>
        <dbReference type="ARBA" id="ARBA00038905"/>
    </source>
</evidence>
<evidence type="ECO:0000256" key="4">
    <source>
        <dbReference type="ARBA" id="ARBA00022705"/>
    </source>
</evidence>
<gene>
    <name evidence="15" type="ORF">NIES1031_03875</name>
</gene>
<feature type="binding site" evidence="12">
    <location>
        <position position="121"/>
    </location>
    <ligand>
        <name>8-oxo-dGTP</name>
        <dbReference type="ChEBI" id="CHEBI:77896"/>
    </ligand>
</feature>
<keyword evidence="9" id="KW-0234">DNA repair</keyword>
<dbReference type="Gene3D" id="3.90.79.10">
    <property type="entry name" value="Nucleoside Triphosphate Pyrophosphohydrolase"/>
    <property type="match status" value="1"/>
</dbReference>
<dbReference type="EC" id="3.6.1.55" evidence="11"/>
<evidence type="ECO:0000256" key="2">
    <source>
        <dbReference type="ARBA" id="ARBA00005582"/>
    </source>
</evidence>
<dbReference type="Proteomes" id="UP000185984">
    <property type="component" value="Unassembled WGS sequence"/>
</dbReference>
<feature type="binding site" evidence="13">
    <location>
        <position position="59"/>
    </location>
    <ligand>
        <name>Mg(2+)</name>
        <dbReference type="ChEBI" id="CHEBI:18420"/>
    </ligand>
</feature>
<evidence type="ECO:0000313" key="15">
    <source>
        <dbReference type="EMBL" id="OKH28387.1"/>
    </source>
</evidence>
<keyword evidence="8 13" id="KW-0460">Magnesium</keyword>
<evidence type="ECO:0000256" key="3">
    <source>
        <dbReference type="ARBA" id="ARBA00022457"/>
    </source>
</evidence>
<dbReference type="AlphaFoldDB" id="A0A1U7HXP7"/>
<evidence type="ECO:0000256" key="10">
    <source>
        <dbReference type="ARBA" id="ARBA00035861"/>
    </source>
</evidence>
<keyword evidence="16" id="KW-1185">Reference proteome</keyword>
<evidence type="ECO:0000256" key="7">
    <source>
        <dbReference type="ARBA" id="ARBA00022801"/>
    </source>
</evidence>
<organism evidence="15 16">
    <name type="scientific">Chroogloeocystis siderophila 5.2 s.c.1</name>
    <dbReference type="NCBI Taxonomy" id="247279"/>
    <lineage>
        <taxon>Bacteria</taxon>
        <taxon>Bacillati</taxon>
        <taxon>Cyanobacteriota</taxon>
        <taxon>Cyanophyceae</taxon>
        <taxon>Oscillatoriophycideae</taxon>
        <taxon>Chroococcales</taxon>
        <taxon>Chroococcaceae</taxon>
        <taxon>Chroogloeocystis</taxon>
    </lineage>
</organism>
<evidence type="ECO:0000256" key="12">
    <source>
        <dbReference type="PIRSR" id="PIRSR603561-1"/>
    </source>
</evidence>
<dbReference type="OrthoDB" id="9802365at2"/>
<proteinExistence type="inferred from homology"/>
<evidence type="ECO:0000256" key="5">
    <source>
        <dbReference type="ARBA" id="ARBA00022723"/>
    </source>
</evidence>
<evidence type="ECO:0000256" key="9">
    <source>
        <dbReference type="ARBA" id="ARBA00023204"/>
    </source>
</evidence>
<dbReference type="InterPro" id="IPR003561">
    <property type="entry name" value="Mutator_MutT"/>
</dbReference>
<dbReference type="GO" id="GO:0006260">
    <property type="term" value="P:DNA replication"/>
    <property type="evidence" value="ECO:0007669"/>
    <property type="project" value="UniProtKB-KW"/>
</dbReference>
<dbReference type="GO" id="GO:0008413">
    <property type="term" value="F:8-oxo-7,8-dihydroguanosine triphosphate pyrophosphatase activity"/>
    <property type="evidence" value="ECO:0007669"/>
    <property type="project" value="InterPro"/>
</dbReference>
<dbReference type="InterPro" id="IPR015797">
    <property type="entry name" value="NUDIX_hydrolase-like_dom_sf"/>
</dbReference>
<name>A0A1U7HXP7_9CHRO</name>
<sequence length="136" mass="15398">MTIPHKIIGVGVIWNDREQILIDRRRPEGSLGGLWEFPGGKIEPGETLEACIKREIKEELGIDIAVGEHLMTIDYTYPHLQVTLTVHFCCHLAGEPKPIECDEVRWVSLDEIEQYSFPTANTQIIAAIKQYAASRK</sequence>
<accession>A0A1U7HXP7</accession>
<comment type="similarity">
    <text evidence="2">Belongs to the Nudix hydrolase family.</text>
</comment>
<dbReference type="CDD" id="cd03425">
    <property type="entry name" value="NUDIX_MutT_NudA_like"/>
    <property type="match status" value="1"/>
</dbReference>
<dbReference type="PANTHER" id="PTHR47707:SF1">
    <property type="entry name" value="NUDIX HYDROLASE FAMILY PROTEIN"/>
    <property type="match status" value="1"/>
</dbReference>
<keyword evidence="6" id="KW-0227">DNA damage</keyword>
<dbReference type="PROSITE" id="PS51462">
    <property type="entry name" value="NUDIX"/>
    <property type="match status" value="1"/>
</dbReference>
<dbReference type="GO" id="GO:0006281">
    <property type="term" value="P:DNA repair"/>
    <property type="evidence" value="ECO:0007669"/>
    <property type="project" value="UniProtKB-KW"/>
</dbReference>
<feature type="binding site" evidence="12">
    <location>
        <begin position="36"/>
        <end position="39"/>
    </location>
    <ligand>
        <name>8-oxo-dGTP</name>
        <dbReference type="ChEBI" id="CHEBI:77896"/>
    </ligand>
</feature>
<dbReference type="Pfam" id="PF14815">
    <property type="entry name" value="NUDIX_4"/>
    <property type="match status" value="1"/>
</dbReference>
<evidence type="ECO:0000313" key="16">
    <source>
        <dbReference type="Proteomes" id="UP000185984"/>
    </source>
</evidence>
<dbReference type="STRING" id="247279.NIES1031_03875"/>
<evidence type="ECO:0000259" key="14">
    <source>
        <dbReference type="PROSITE" id="PS51462"/>
    </source>
</evidence>
<dbReference type="PRINTS" id="PR00502">
    <property type="entry name" value="NUDIXFAMILY"/>
</dbReference>
<dbReference type="RefSeq" id="WP_073548188.1">
    <property type="nucleotide sequence ID" value="NZ_CAWMVK010000023.1"/>
</dbReference>
<dbReference type="PROSITE" id="PS00893">
    <property type="entry name" value="NUDIX_BOX"/>
    <property type="match status" value="1"/>
</dbReference>
<feature type="domain" description="Nudix hydrolase" evidence="14">
    <location>
        <begin position="3"/>
        <end position="132"/>
    </location>
</feature>
<evidence type="ECO:0000256" key="6">
    <source>
        <dbReference type="ARBA" id="ARBA00022763"/>
    </source>
</evidence>
<dbReference type="InterPro" id="IPR047127">
    <property type="entry name" value="MutT-like"/>
</dbReference>
<keyword evidence="7" id="KW-0378">Hydrolase</keyword>
<dbReference type="InterPro" id="IPR020084">
    <property type="entry name" value="NUDIX_hydrolase_CS"/>
</dbReference>
<keyword evidence="3" id="KW-0515">Mutator protein</keyword>
<evidence type="ECO:0000256" key="13">
    <source>
        <dbReference type="PIRSR" id="PIRSR603561-2"/>
    </source>
</evidence>
<evidence type="ECO:0000256" key="1">
    <source>
        <dbReference type="ARBA" id="ARBA00001946"/>
    </source>
</evidence>
<dbReference type="PANTHER" id="PTHR47707">
    <property type="entry name" value="8-OXO-DGTP DIPHOSPHATASE"/>
    <property type="match status" value="1"/>
</dbReference>
<dbReference type="EMBL" id="MRCC01000003">
    <property type="protein sequence ID" value="OKH28387.1"/>
    <property type="molecule type" value="Genomic_DNA"/>
</dbReference>
<protein>
    <recommendedName>
        <fullName evidence="11">8-oxo-dGTP diphosphatase</fullName>
        <ecNumber evidence="11">3.6.1.55</ecNumber>
    </recommendedName>
</protein>
<comment type="cofactor">
    <cofactor evidence="1 13">
        <name>Mg(2+)</name>
        <dbReference type="ChEBI" id="CHEBI:18420"/>
    </cofactor>
</comment>
<reference evidence="15 16" key="1">
    <citation type="submission" date="2016-11" db="EMBL/GenBank/DDBJ databases">
        <title>Draft Genome Sequences of Nine Cyanobacterial Strains from Diverse Habitats.</title>
        <authorList>
            <person name="Zhu T."/>
            <person name="Hou S."/>
            <person name="Lu X."/>
            <person name="Hess W.R."/>
        </authorList>
    </citation>
    <scope>NUCLEOTIDE SEQUENCE [LARGE SCALE GENOMIC DNA]</scope>
    <source>
        <strain evidence="15 16">5.2 s.c.1</strain>
    </source>
</reference>
<comment type="caution">
    <text evidence="15">The sequence shown here is derived from an EMBL/GenBank/DDBJ whole genome shotgun (WGS) entry which is preliminary data.</text>
</comment>
<comment type="catalytic activity">
    <reaction evidence="10">
        <text>8-oxo-dGTP + H2O = 8-oxo-dGMP + diphosphate + H(+)</text>
        <dbReference type="Rhea" id="RHEA:31575"/>
        <dbReference type="ChEBI" id="CHEBI:15377"/>
        <dbReference type="ChEBI" id="CHEBI:15378"/>
        <dbReference type="ChEBI" id="CHEBI:33019"/>
        <dbReference type="ChEBI" id="CHEBI:63224"/>
        <dbReference type="ChEBI" id="CHEBI:77896"/>
        <dbReference type="EC" id="3.6.1.55"/>
    </reaction>
</comment>
<evidence type="ECO:0000256" key="8">
    <source>
        <dbReference type="ARBA" id="ARBA00022842"/>
    </source>
</evidence>
<dbReference type="InterPro" id="IPR000086">
    <property type="entry name" value="NUDIX_hydrolase_dom"/>
</dbReference>
<dbReference type="GO" id="GO:0035539">
    <property type="term" value="F:8-oxo-7,8-dihydrodeoxyguanosine triphosphate pyrophosphatase activity"/>
    <property type="evidence" value="ECO:0007669"/>
    <property type="project" value="UniProtKB-EC"/>
</dbReference>
<dbReference type="NCBIfam" id="TIGR00586">
    <property type="entry name" value="mutt"/>
    <property type="match status" value="1"/>
</dbReference>
<dbReference type="GO" id="GO:0046872">
    <property type="term" value="F:metal ion binding"/>
    <property type="evidence" value="ECO:0007669"/>
    <property type="project" value="UniProtKB-KW"/>
</dbReference>
<keyword evidence="4" id="KW-0235">DNA replication</keyword>
<dbReference type="SUPFAM" id="SSF55811">
    <property type="entry name" value="Nudix"/>
    <property type="match status" value="1"/>
</dbReference>
<feature type="binding site" evidence="13">
    <location>
        <position position="39"/>
    </location>
    <ligand>
        <name>Mg(2+)</name>
        <dbReference type="ChEBI" id="CHEBI:18420"/>
    </ligand>
</feature>
<dbReference type="GO" id="GO:0044716">
    <property type="term" value="F:8-oxo-GDP phosphatase activity"/>
    <property type="evidence" value="ECO:0007669"/>
    <property type="project" value="TreeGrafter"/>
</dbReference>
<dbReference type="InterPro" id="IPR029119">
    <property type="entry name" value="MutY_C"/>
</dbReference>
<keyword evidence="5 13" id="KW-0479">Metal-binding</keyword>
<dbReference type="GO" id="GO:0044715">
    <property type="term" value="F:8-oxo-dGDP phosphatase activity"/>
    <property type="evidence" value="ECO:0007669"/>
    <property type="project" value="TreeGrafter"/>
</dbReference>
<dbReference type="InterPro" id="IPR020476">
    <property type="entry name" value="Nudix_hydrolase"/>
</dbReference>